<evidence type="ECO:0008006" key="3">
    <source>
        <dbReference type="Google" id="ProtNLM"/>
    </source>
</evidence>
<organism evidence="1 2">
    <name type="scientific">Euphydryas editha</name>
    <name type="common">Edith's checkerspot</name>
    <dbReference type="NCBI Taxonomy" id="104508"/>
    <lineage>
        <taxon>Eukaryota</taxon>
        <taxon>Metazoa</taxon>
        <taxon>Ecdysozoa</taxon>
        <taxon>Arthropoda</taxon>
        <taxon>Hexapoda</taxon>
        <taxon>Insecta</taxon>
        <taxon>Pterygota</taxon>
        <taxon>Neoptera</taxon>
        <taxon>Endopterygota</taxon>
        <taxon>Lepidoptera</taxon>
        <taxon>Glossata</taxon>
        <taxon>Ditrysia</taxon>
        <taxon>Papilionoidea</taxon>
        <taxon>Nymphalidae</taxon>
        <taxon>Nymphalinae</taxon>
        <taxon>Euphydryas</taxon>
    </lineage>
</organism>
<protein>
    <recommendedName>
        <fullName evidence="3">Tc1-like transposase DDE domain-containing protein</fullName>
    </recommendedName>
</protein>
<proteinExistence type="predicted"/>
<comment type="caution">
    <text evidence="1">The sequence shown here is derived from an EMBL/GenBank/DDBJ whole genome shotgun (WGS) entry which is preliminary data.</text>
</comment>
<evidence type="ECO:0000313" key="2">
    <source>
        <dbReference type="Proteomes" id="UP001153954"/>
    </source>
</evidence>
<reference evidence="1" key="1">
    <citation type="submission" date="2022-03" db="EMBL/GenBank/DDBJ databases">
        <authorList>
            <person name="Tunstrom K."/>
        </authorList>
    </citation>
    <scope>NUCLEOTIDE SEQUENCE</scope>
</reference>
<dbReference type="Proteomes" id="UP001153954">
    <property type="component" value="Unassembled WGS sequence"/>
</dbReference>
<name>A0AAU9UD56_EUPED</name>
<dbReference type="Gene3D" id="3.30.420.10">
    <property type="entry name" value="Ribonuclease H-like superfamily/Ribonuclease H"/>
    <property type="match status" value="1"/>
</dbReference>
<keyword evidence="2" id="KW-1185">Reference proteome</keyword>
<accession>A0AAU9UD56</accession>
<evidence type="ECO:0000313" key="1">
    <source>
        <dbReference type="EMBL" id="CAH2097729.1"/>
    </source>
</evidence>
<gene>
    <name evidence="1" type="ORF">EEDITHA_LOCUS12917</name>
</gene>
<dbReference type="GO" id="GO:0003676">
    <property type="term" value="F:nucleic acid binding"/>
    <property type="evidence" value="ECO:0007669"/>
    <property type="project" value="InterPro"/>
</dbReference>
<dbReference type="AlphaFoldDB" id="A0AAU9UD56"/>
<sequence>MERYDITAWRARYIERMRKNRLIEKRSVVSQSQSVDYHDDMNATNFLKWMTEMVVPYLPEKSLVVMNNAPYHCTQINKARSSVEPQI</sequence>
<dbReference type="InterPro" id="IPR036397">
    <property type="entry name" value="RNaseH_sf"/>
</dbReference>
<dbReference type="EMBL" id="CAKOGL010000018">
    <property type="protein sequence ID" value="CAH2097729.1"/>
    <property type="molecule type" value="Genomic_DNA"/>
</dbReference>